<protein>
    <submittedName>
        <fullName evidence="1">Uncharacterized protein</fullName>
    </submittedName>
</protein>
<organism evidence="1 2">
    <name type="scientific">Amphibiibacter pelophylacis</name>
    <dbReference type="NCBI Taxonomy" id="1799477"/>
    <lineage>
        <taxon>Bacteria</taxon>
        <taxon>Pseudomonadati</taxon>
        <taxon>Pseudomonadota</taxon>
        <taxon>Betaproteobacteria</taxon>
        <taxon>Burkholderiales</taxon>
        <taxon>Sphaerotilaceae</taxon>
        <taxon>Amphibiibacter</taxon>
    </lineage>
</organism>
<evidence type="ECO:0000313" key="2">
    <source>
        <dbReference type="Proteomes" id="UP001364695"/>
    </source>
</evidence>
<sequence>MINWLDDIIDTLIHAMDLRYYWRIYLGAAAGFLLVIILSKFLTQEQVSVTIIGFCIIAPAIAGGIWHRMANRE</sequence>
<proteinExistence type="predicted"/>
<accession>A0ACC6NYN5</accession>
<dbReference type="EMBL" id="JAWDIE010000002">
    <property type="protein sequence ID" value="MEJ7137077.1"/>
    <property type="molecule type" value="Genomic_DNA"/>
</dbReference>
<comment type="caution">
    <text evidence="1">The sequence shown here is derived from an EMBL/GenBank/DDBJ whole genome shotgun (WGS) entry which is preliminary data.</text>
</comment>
<gene>
    <name evidence="1" type="ORF">RV045_01360</name>
</gene>
<reference evidence="1" key="1">
    <citation type="submission" date="2023-10" db="EMBL/GenBank/DDBJ databases">
        <title>Amphibacter perezi, gen. nov., sp. nov. a novel taxa of the family Comamonadaceae, class Betaproteobacteria isolated from the skin microbiota of Pelophylax perezi from different populations.</title>
        <authorList>
            <person name="Costa S."/>
            <person name="Proenca D.N."/>
            <person name="Lopes I."/>
            <person name="Morais P.V."/>
        </authorList>
    </citation>
    <scope>NUCLEOTIDE SEQUENCE</scope>
    <source>
        <strain evidence="1">SL12-8</strain>
    </source>
</reference>
<keyword evidence="2" id="KW-1185">Reference proteome</keyword>
<evidence type="ECO:0000313" key="1">
    <source>
        <dbReference type="EMBL" id="MEJ7137077.1"/>
    </source>
</evidence>
<dbReference type="Proteomes" id="UP001364695">
    <property type="component" value="Unassembled WGS sequence"/>
</dbReference>
<name>A0ACC6NYN5_9BURK</name>